<organism evidence="7 8">
    <name type="scientific">Ruegeria atlantica</name>
    <dbReference type="NCBI Taxonomy" id="81569"/>
    <lineage>
        <taxon>Bacteria</taxon>
        <taxon>Pseudomonadati</taxon>
        <taxon>Pseudomonadota</taxon>
        <taxon>Alphaproteobacteria</taxon>
        <taxon>Rhodobacterales</taxon>
        <taxon>Roseobacteraceae</taxon>
        <taxon>Ruegeria</taxon>
    </lineage>
</organism>
<evidence type="ECO:0000313" key="8">
    <source>
        <dbReference type="Proteomes" id="UP000597886"/>
    </source>
</evidence>
<evidence type="ECO:0000256" key="1">
    <source>
        <dbReference type="ARBA" id="ARBA00004651"/>
    </source>
</evidence>
<dbReference type="EMBL" id="WVRA01000001">
    <property type="protein sequence ID" value="NOE16619.1"/>
    <property type="molecule type" value="Genomic_DNA"/>
</dbReference>
<feature type="transmembrane region" description="Helical" evidence="6">
    <location>
        <begin position="114"/>
        <end position="136"/>
    </location>
</feature>
<comment type="subcellular location">
    <subcellularLocation>
        <location evidence="1">Cell membrane</location>
        <topology evidence="1">Multi-pass membrane protein</topology>
    </subcellularLocation>
</comment>
<dbReference type="RefSeq" id="WP_171327817.1">
    <property type="nucleotide sequence ID" value="NZ_WVRA01000001.1"/>
</dbReference>
<sequence>MRNIVNQAYGIFSSAVAVVLLLGTMVVILLATGSFLKEIANVVTSSGAGVSYEELQQLFALLLGAIIALELAHSVHLMVMGSKGYEQVRIVLMIGILAVVRKLIVMEMDQVSGILIFGLAAAVLALGGAFALLLWVDRTTAVKEKT</sequence>
<keyword evidence="2" id="KW-1003">Cell membrane</keyword>
<feature type="transmembrane region" description="Helical" evidence="6">
    <location>
        <begin position="56"/>
        <end position="78"/>
    </location>
</feature>
<reference evidence="7" key="1">
    <citation type="submission" date="2019-12" db="EMBL/GenBank/DDBJ databases">
        <title>Ruegeria JWLKs population differentiation of coral mucus and skeleton niches.</title>
        <authorList>
            <person name="Luo D."/>
        </authorList>
    </citation>
    <scope>NUCLEOTIDE SEQUENCE</scope>
    <source>
        <strain evidence="7">HKCCD6181</strain>
    </source>
</reference>
<evidence type="ECO:0000256" key="3">
    <source>
        <dbReference type="ARBA" id="ARBA00022692"/>
    </source>
</evidence>
<dbReference type="InterPro" id="IPR020948">
    <property type="entry name" value="P_starv_induced_PsiE-like"/>
</dbReference>
<dbReference type="GO" id="GO:0005886">
    <property type="term" value="C:plasma membrane"/>
    <property type="evidence" value="ECO:0007669"/>
    <property type="project" value="UniProtKB-SubCell"/>
</dbReference>
<keyword evidence="3 6" id="KW-0812">Transmembrane</keyword>
<comment type="caution">
    <text evidence="7">The sequence shown here is derived from an EMBL/GenBank/DDBJ whole genome shotgun (WGS) entry which is preliminary data.</text>
</comment>
<evidence type="ECO:0008006" key="9">
    <source>
        <dbReference type="Google" id="ProtNLM"/>
    </source>
</evidence>
<feature type="transmembrane region" description="Helical" evidence="6">
    <location>
        <begin position="90"/>
        <end position="108"/>
    </location>
</feature>
<keyword evidence="4 6" id="KW-1133">Transmembrane helix</keyword>
<proteinExistence type="predicted"/>
<evidence type="ECO:0000313" key="7">
    <source>
        <dbReference type="EMBL" id="NOE16619.1"/>
    </source>
</evidence>
<dbReference type="Proteomes" id="UP000597886">
    <property type="component" value="Unassembled WGS sequence"/>
</dbReference>
<protein>
    <recommendedName>
        <fullName evidence="9">Phosphate-starvation-inducible E</fullName>
    </recommendedName>
</protein>
<dbReference type="AlphaFoldDB" id="A0AA90ZE83"/>
<accession>A0AA90ZE83</accession>
<keyword evidence="5 6" id="KW-0472">Membrane</keyword>
<evidence type="ECO:0000256" key="2">
    <source>
        <dbReference type="ARBA" id="ARBA00022475"/>
    </source>
</evidence>
<evidence type="ECO:0000256" key="4">
    <source>
        <dbReference type="ARBA" id="ARBA00022989"/>
    </source>
</evidence>
<feature type="transmembrane region" description="Helical" evidence="6">
    <location>
        <begin position="12"/>
        <end position="36"/>
    </location>
</feature>
<gene>
    <name evidence="7" type="ORF">GS634_00610</name>
</gene>
<name>A0AA90ZE83_9RHOB</name>
<dbReference type="Pfam" id="PF06146">
    <property type="entry name" value="PsiE"/>
    <property type="match status" value="1"/>
</dbReference>
<evidence type="ECO:0000256" key="6">
    <source>
        <dbReference type="SAM" id="Phobius"/>
    </source>
</evidence>
<evidence type="ECO:0000256" key="5">
    <source>
        <dbReference type="ARBA" id="ARBA00023136"/>
    </source>
</evidence>